<dbReference type="Proteomes" id="UP000603317">
    <property type="component" value="Unassembled WGS sequence"/>
</dbReference>
<reference evidence="7" key="1">
    <citation type="journal article" date="2019" name="Int. J. Syst. Evol. Microbiol.">
        <title>The Global Catalogue of Microorganisms (GCM) 10K type strain sequencing project: providing services to taxonomists for standard genome sequencing and annotation.</title>
        <authorList>
            <consortium name="The Broad Institute Genomics Platform"/>
            <consortium name="The Broad Institute Genome Sequencing Center for Infectious Disease"/>
            <person name="Wu L."/>
            <person name="Ma J."/>
        </authorList>
    </citation>
    <scope>NUCLEOTIDE SEQUENCE [LARGE SCALE GENOMIC DNA]</scope>
    <source>
        <strain evidence="7">CGMCC 1.15297</strain>
    </source>
</reference>
<comment type="pathway">
    <text evidence="5">Carbohydrate biosynthesis; dTDP-L-rhamnose biosynthesis.</text>
</comment>
<keyword evidence="5" id="KW-0413">Isomerase</keyword>
<dbReference type="InterPro" id="IPR000888">
    <property type="entry name" value="RmlC-like"/>
</dbReference>
<dbReference type="InterPro" id="IPR011051">
    <property type="entry name" value="RmlC_Cupin_sf"/>
</dbReference>
<dbReference type="PANTHER" id="PTHR21047:SF2">
    <property type="entry name" value="THYMIDINE DIPHOSPHO-4-KETO-RHAMNOSE 3,5-EPIMERASE"/>
    <property type="match status" value="1"/>
</dbReference>
<proteinExistence type="inferred from homology"/>
<dbReference type="EC" id="5.1.3.13" evidence="3 5"/>
<dbReference type="PANTHER" id="PTHR21047">
    <property type="entry name" value="DTDP-6-DEOXY-D-GLUCOSE-3,5 EPIMERASE"/>
    <property type="match status" value="1"/>
</dbReference>
<dbReference type="EMBL" id="BMID01000001">
    <property type="protein sequence ID" value="GGA11828.1"/>
    <property type="molecule type" value="Genomic_DNA"/>
</dbReference>
<comment type="similarity">
    <text evidence="5">Belongs to the dTDP-4-dehydrorhamnose 3,5-epimerase family.</text>
</comment>
<dbReference type="Pfam" id="PF00908">
    <property type="entry name" value="dTDP_sugar_isom"/>
    <property type="match status" value="1"/>
</dbReference>
<dbReference type="CDD" id="cd00438">
    <property type="entry name" value="cupin_RmlC"/>
    <property type="match status" value="1"/>
</dbReference>
<evidence type="ECO:0000256" key="4">
    <source>
        <dbReference type="ARBA" id="ARBA00019595"/>
    </source>
</evidence>
<dbReference type="InterPro" id="IPR014710">
    <property type="entry name" value="RmlC-like_jellyroll"/>
</dbReference>
<comment type="subunit">
    <text evidence="5">Homodimer.</text>
</comment>
<comment type="function">
    <text evidence="2 5">Catalyzes the epimerization of the C3' and C5'positions of dTDP-6-deoxy-D-xylo-4-hexulose, forming dTDP-6-deoxy-L-lyxo-4-hexulose.</text>
</comment>
<evidence type="ECO:0000256" key="5">
    <source>
        <dbReference type="RuleBase" id="RU364069"/>
    </source>
</evidence>
<dbReference type="SUPFAM" id="SSF51182">
    <property type="entry name" value="RmlC-like cupins"/>
    <property type="match status" value="1"/>
</dbReference>
<keyword evidence="7" id="KW-1185">Reference proteome</keyword>
<evidence type="ECO:0000313" key="6">
    <source>
        <dbReference type="EMBL" id="GGA11828.1"/>
    </source>
</evidence>
<accession>A0ABQ1FHH6</accession>
<name>A0ABQ1FHH6_9SPHN</name>
<dbReference type="Gene3D" id="2.60.120.10">
    <property type="entry name" value="Jelly Rolls"/>
    <property type="match status" value="1"/>
</dbReference>
<dbReference type="NCBIfam" id="TIGR01221">
    <property type="entry name" value="rmlC"/>
    <property type="match status" value="1"/>
</dbReference>
<evidence type="ECO:0000313" key="7">
    <source>
        <dbReference type="Proteomes" id="UP000603317"/>
    </source>
</evidence>
<dbReference type="RefSeq" id="WP_188642832.1">
    <property type="nucleotide sequence ID" value="NZ_BMID01000001.1"/>
</dbReference>
<evidence type="ECO:0000256" key="1">
    <source>
        <dbReference type="ARBA" id="ARBA00001298"/>
    </source>
</evidence>
<sequence>MTEFIRHAIPDVVEVIPPKFGDNRGFFSEVFKQSAFAEEGIEIDWVQDNQSLSAPVGTVRGLHFQAPPVAQAKLVRVLRGAVYDVALDIRKGSSTYGKHVGVTLSAERWNQLLVPIGFAHCFMTLEPDTEVLYKVSDSYSPEHEGAIRWNDPALGIDWPAIDGEPTLSAKDVDAPLFADFDSPFTWEG</sequence>
<evidence type="ECO:0000256" key="2">
    <source>
        <dbReference type="ARBA" id="ARBA00001997"/>
    </source>
</evidence>
<comment type="catalytic activity">
    <reaction evidence="1 5">
        <text>dTDP-4-dehydro-6-deoxy-alpha-D-glucose = dTDP-4-dehydro-beta-L-rhamnose</text>
        <dbReference type="Rhea" id="RHEA:16969"/>
        <dbReference type="ChEBI" id="CHEBI:57649"/>
        <dbReference type="ChEBI" id="CHEBI:62830"/>
        <dbReference type="EC" id="5.1.3.13"/>
    </reaction>
</comment>
<gene>
    <name evidence="6" type="ORF">GCM10010923_23100</name>
</gene>
<evidence type="ECO:0000256" key="3">
    <source>
        <dbReference type="ARBA" id="ARBA00012098"/>
    </source>
</evidence>
<comment type="caution">
    <text evidence="6">The sequence shown here is derived from an EMBL/GenBank/DDBJ whole genome shotgun (WGS) entry which is preliminary data.</text>
</comment>
<protein>
    <recommendedName>
        <fullName evidence="4 5">dTDP-4-dehydrorhamnose 3,5-epimerase</fullName>
        <ecNumber evidence="3 5">5.1.3.13</ecNumber>
    </recommendedName>
    <alternativeName>
        <fullName evidence="5">Thymidine diphospho-4-keto-rhamnose 3,5-epimerase</fullName>
    </alternativeName>
</protein>
<organism evidence="6 7">
    <name type="scientific">Blastomonas marina</name>
    <dbReference type="NCBI Taxonomy" id="1867408"/>
    <lineage>
        <taxon>Bacteria</taxon>
        <taxon>Pseudomonadati</taxon>
        <taxon>Pseudomonadota</taxon>
        <taxon>Alphaproteobacteria</taxon>
        <taxon>Sphingomonadales</taxon>
        <taxon>Sphingomonadaceae</taxon>
        <taxon>Blastomonas</taxon>
    </lineage>
</organism>